<dbReference type="InterPro" id="IPR038750">
    <property type="entry name" value="YczE/YyaS-like"/>
</dbReference>
<dbReference type="Proteomes" id="UP000245634">
    <property type="component" value="Unassembled WGS sequence"/>
</dbReference>
<feature type="transmembrane region" description="Helical" evidence="1">
    <location>
        <begin position="7"/>
        <end position="25"/>
    </location>
</feature>
<keyword evidence="1" id="KW-0472">Membrane</keyword>
<proteinExistence type="predicted"/>
<comment type="caution">
    <text evidence="2">The sequence shown here is derived from an EMBL/GenBank/DDBJ whole genome shotgun (WGS) entry which is preliminary data.</text>
</comment>
<sequence>MTNKLRYCLYGLGIVILTMGIALTIRSNLGTSPFDALLVGLSKTVGLTVGSWEIILALVLVSSNALLRRKKPEFLGMLTAFITGVGIDTWLWVLPDWVQPEAGFTTYLCFVLGLMITVTGTSLYLLTNVAPIPIDSLMLIIRDLTRTNLLFARTLIYLLLLLLAFVFAGPIGIGTVLTVCFGGVLLNAMMPRMERFFQE</sequence>
<dbReference type="Pfam" id="PF19700">
    <property type="entry name" value="DUF6198"/>
    <property type="match status" value="1"/>
</dbReference>
<organism evidence="2 3">
    <name type="scientific">Tumebacillus permanentifrigoris</name>
    <dbReference type="NCBI Taxonomy" id="378543"/>
    <lineage>
        <taxon>Bacteria</taxon>
        <taxon>Bacillati</taxon>
        <taxon>Bacillota</taxon>
        <taxon>Bacilli</taxon>
        <taxon>Bacillales</taxon>
        <taxon>Alicyclobacillaceae</taxon>
        <taxon>Tumebacillus</taxon>
    </lineage>
</organism>
<feature type="transmembrane region" description="Helical" evidence="1">
    <location>
        <begin position="105"/>
        <end position="126"/>
    </location>
</feature>
<name>A0A316DEX1_9BACL</name>
<evidence type="ECO:0000313" key="3">
    <source>
        <dbReference type="Proteomes" id="UP000245634"/>
    </source>
</evidence>
<feature type="transmembrane region" description="Helical" evidence="1">
    <location>
        <begin position="45"/>
        <end position="67"/>
    </location>
</feature>
<dbReference type="PANTHER" id="PTHR40078:SF1">
    <property type="entry name" value="INTEGRAL MEMBRANE PROTEIN"/>
    <property type="match status" value="1"/>
</dbReference>
<feature type="transmembrane region" description="Helical" evidence="1">
    <location>
        <begin position="171"/>
        <end position="190"/>
    </location>
</feature>
<evidence type="ECO:0000313" key="2">
    <source>
        <dbReference type="EMBL" id="PWK16584.1"/>
    </source>
</evidence>
<dbReference type="AlphaFoldDB" id="A0A316DEX1"/>
<dbReference type="EMBL" id="QGGL01000001">
    <property type="protein sequence ID" value="PWK16584.1"/>
    <property type="molecule type" value="Genomic_DNA"/>
</dbReference>
<gene>
    <name evidence="2" type="ORF">C7459_101450</name>
</gene>
<protein>
    <recommendedName>
        <fullName evidence="4">Membrane protein YczE</fullName>
    </recommendedName>
</protein>
<accession>A0A316DEX1</accession>
<keyword evidence="1" id="KW-1133">Transmembrane helix</keyword>
<evidence type="ECO:0000256" key="1">
    <source>
        <dbReference type="SAM" id="Phobius"/>
    </source>
</evidence>
<dbReference type="RefSeq" id="WP_245884362.1">
    <property type="nucleotide sequence ID" value="NZ_QGGL01000001.1"/>
</dbReference>
<reference evidence="2 3" key="1">
    <citation type="submission" date="2018-05" db="EMBL/GenBank/DDBJ databases">
        <title>Genomic Encyclopedia of Type Strains, Phase IV (KMG-IV): sequencing the most valuable type-strain genomes for metagenomic binning, comparative biology and taxonomic classification.</title>
        <authorList>
            <person name="Goeker M."/>
        </authorList>
    </citation>
    <scope>NUCLEOTIDE SEQUENCE [LARGE SCALE GENOMIC DNA]</scope>
    <source>
        <strain evidence="2 3">DSM 18773</strain>
    </source>
</reference>
<keyword evidence="3" id="KW-1185">Reference proteome</keyword>
<dbReference type="PANTHER" id="PTHR40078">
    <property type="entry name" value="INTEGRAL MEMBRANE PROTEIN-RELATED"/>
    <property type="match status" value="1"/>
</dbReference>
<feature type="transmembrane region" description="Helical" evidence="1">
    <location>
        <begin position="74"/>
        <end position="93"/>
    </location>
</feature>
<evidence type="ECO:0008006" key="4">
    <source>
        <dbReference type="Google" id="ProtNLM"/>
    </source>
</evidence>
<keyword evidence="1" id="KW-0812">Transmembrane</keyword>